<dbReference type="SUPFAM" id="SSF102405">
    <property type="entry name" value="MCP/YpsA-like"/>
    <property type="match status" value="1"/>
</dbReference>
<dbReference type="PANTHER" id="PTHR43022">
    <property type="entry name" value="PROTEIN SMF"/>
    <property type="match status" value="1"/>
</dbReference>
<evidence type="ECO:0000313" key="6">
    <source>
        <dbReference type="Proteomes" id="UP001501176"/>
    </source>
</evidence>
<dbReference type="Gene3D" id="1.10.10.10">
    <property type="entry name" value="Winged helix-like DNA-binding domain superfamily/Winged helix DNA-binding domain"/>
    <property type="match status" value="1"/>
</dbReference>
<gene>
    <name evidence="5" type="primary">dprA</name>
    <name evidence="5" type="ORF">GCM10009125_22420</name>
</gene>
<evidence type="ECO:0000259" key="4">
    <source>
        <dbReference type="Pfam" id="PF17782"/>
    </source>
</evidence>
<evidence type="ECO:0000256" key="2">
    <source>
        <dbReference type="SAM" id="MobiDB-lite"/>
    </source>
</evidence>
<proteinExistence type="inferred from homology"/>
<dbReference type="RefSeq" id="WP_343821393.1">
    <property type="nucleotide sequence ID" value="NZ_BAAAFN010000015.1"/>
</dbReference>
<organism evidence="5 6">
    <name type="scientific">Castellaniella daejeonensis</name>
    <dbReference type="NCBI Taxonomy" id="659013"/>
    <lineage>
        <taxon>Bacteria</taxon>
        <taxon>Pseudomonadati</taxon>
        <taxon>Pseudomonadota</taxon>
        <taxon>Betaproteobacteria</taxon>
        <taxon>Burkholderiales</taxon>
        <taxon>Alcaligenaceae</taxon>
        <taxon>Castellaniella</taxon>
    </lineage>
</organism>
<feature type="domain" description="Smf/DprA SLOG" evidence="3">
    <location>
        <begin position="86"/>
        <end position="297"/>
    </location>
</feature>
<comment type="caution">
    <text evidence="5">The sequence shown here is derived from an EMBL/GenBank/DDBJ whole genome shotgun (WGS) entry which is preliminary data.</text>
</comment>
<dbReference type="InterPro" id="IPR057666">
    <property type="entry name" value="DrpA_SLOG"/>
</dbReference>
<evidence type="ECO:0000259" key="3">
    <source>
        <dbReference type="Pfam" id="PF02481"/>
    </source>
</evidence>
<dbReference type="Pfam" id="PF02481">
    <property type="entry name" value="DNA_processg_A"/>
    <property type="match status" value="1"/>
</dbReference>
<feature type="compositionally biased region" description="Low complexity" evidence="2">
    <location>
        <begin position="320"/>
        <end position="340"/>
    </location>
</feature>
<name>A0ABN0TY67_9BURK</name>
<feature type="domain" description="DprA winged helix" evidence="4">
    <location>
        <begin position="342"/>
        <end position="395"/>
    </location>
</feature>
<feature type="region of interest" description="Disordered" evidence="2">
    <location>
        <begin position="320"/>
        <end position="348"/>
    </location>
</feature>
<comment type="similarity">
    <text evidence="1">Belongs to the DprA/Smf family.</text>
</comment>
<dbReference type="Gene3D" id="3.40.50.450">
    <property type="match status" value="1"/>
</dbReference>
<dbReference type="Pfam" id="PF17782">
    <property type="entry name" value="WHD_DprA"/>
    <property type="match status" value="1"/>
</dbReference>
<reference evidence="5 6" key="1">
    <citation type="journal article" date="2019" name="Int. J. Syst. Evol. Microbiol.">
        <title>The Global Catalogue of Microorganisms (GCM) 10K type strain sequencing project: providing services to taxonomists for standard genome sequencing and annotation.</title>
        <authorList>
            <consortium name="The Broad Institute Genomics Platform"/>
            <consortium name="The Broad Institute Genome Sequencing Center for Infectious Disease"/>
            <person name="Wu L."/>
            <person name="Ma J."/>
        </authorList>
    </citation>
    <scope>NUCLEOTIDE SEQUENCE [LARGE SCALE GENOMIC DNA]</scope>
    <source>
        <strain evidence="5 6">JCM 16240</strain>
    </source>
</reference>
<dbReference type="Proteomes" id="UP001501176">
    <property type="component" value="Unassembled WGS sequence"/>
</dbReference>
<dbReference type="PANTHER" id="PTHR43022:SF1">
    <property type="entry name" value="PROTEIN SMF"/>
    <property type="match status" value="1"/>
</dbReference>
<protein>
    <submittedName>
        <fullName evidence="5">DNA-processing protein DprA</fullName>
    </submittedName>
</protein>
<dbReference type="InterPro" id="IPR003488">
    <property type="entry name" value="DprA"/>
</dbReference>
<dbReference type="NCBIfam" id="TIGR00732">
    <property type="entry name" value="dprA"/>
    <property type="match status" value="1"/>
</dbReference>
<dbReference type="InterPro" id="IPR036388">
    <property type="entry name" value="WH-like_DNA-bd_sf"/>
</dbReference>
<keyword evidence="6" id="KW-1185">Reference proteome</keyword>
<dbReference type="EMBL" id="BAAAFN010000015">
    <property type="protein sequence ID" value="GAA0232971.1"/>
    <property type="molecule type" value="Genomic_DNA"/>
</dbReference>
<evidence type="ECO:0000313" key="5">
    <source>
        <dbReference type="EMBL" id="GAA0232971.1"/>
    </source>
</evidence>
<evidence type="ECO:0000256" key="1">
    <source>
        <dbReference type="ARBA" id="ARBA00006525"/>
    </source>
</evidence>
<sequence>MPLNASETELRAWIRLSLEPELGAARIRLLLSVFGMPQDIVAATTGSLARYLDPAMAARLRQPPGPELQSAIDRTLEWLQAADHHLLTLADPHYPRALYALADPPPLLYAHGRLDILTRPMLAIVGARHATVDGERNAHAFARHLALKGWCVVSGLASGIDGAAHAGALDAGEAGGSTLAVLGTGIDRVYPPAHHTLAHRIATHGLLLSEFPLGTPGLPYHFPQRNRLVAALGQGVLVVEAAARSGSLTTARLAGELGREVFAIPGSIHSPLSRGCHALIRQGAKLVESGQDIIEELRQGALPGLRTPPAPDAEKDIAAADAAPGSAPEASAGTAGEPGADTSPGIGPDARALLGRIGRDPVGLDILQADLDWPIDRLMSQLTLLEVAGRIDRTGNGRYRRRSEPPAAL</sequence>
<accession>A0ABN0TY67</accession>
<dbReference type="InterPro" id="IPR041614">
    <property type="entry name" value="DprA_WH"/>
</dbReference>